<dbReference type="Pfam" id="PF00018">
    <property type="entry name" value="SH3_1"/>
    <property type="match status" value="1"/>
</dbReference>
<feature type="compositionally biased region" description="Basic and acidic residues" evidence="3">
    <location>
        <begin position="678"/>
        <end position="693"/>
    </location>
</feature>
<dbReference type="SUPFAM" id="SSF50044">
    <property type="entry name" value="SH3-domain"/>
    <property type="match status" value="1"/>
</dbReference>
<dbReference type="PROSITE" id="PS50002">
    <property type="entry name" value="SH3"/>
    <property type="match status" value="1"/>
</dbReference>
<accession>A0A3Q3F633</accession>
<dbReference type="GeneTree" id="ENSGT01030000234571"/>
<feature type="compositionally biased region" description="Low complexity" evidence="3">
    <location>
        <begin position="387"/>
        <end position="396"/>
    </location>
</feature>
<dbReference type="InterPro" id="IPR000219">
    <property type="entry name" value="DH_dom"/>
</dbReference>
<evidence type="ECO:0000256" key="3">
    <source>
        <dbReference type="SAM" id="MobiDB-lite"/>
    </source>
</evidence>
<feature type="compositionally biased region" description="Basic and acidic residues" evidence="3">
    <location>
        <begin position="293"/>
        <end position="380"/>
    </location>
</feature>
<dbReference type="PROSITE" id="PS00741">
    <property type="entry name" value="DH_1"/>
    <property type="match status" value="1"/>
</dbReference>
<dbReference type="InterPro" id="IPR036028">
    <property type="entry name" value="SH3-like_dom_sf"/>
</dbReference>
<dbReference type="SUPFAM" id="SSF50729">
    <property type="entry name" value="PH domain-like"/>
    <property type="match status" value="1"/>
</dbReference>
<dbReference type="Proteomes" id="UP000264800">
    <property type="component" value="Unplaced"/>
</dbReference>
<dbReference type="Ensembl" id="ENSKMAT00000009136.1">
    <property type="protein sequence ID" value="ENSKMAP00000009002.1"/>
    <property type="gene ID" value="ENSKMAG00000006763.1"/>
</dbReference>
<dbReference type="InterPro" id="IPR001849">
    <property type="entry name" value="PH_domain"/>
</dbReference>
<name>A0A3Q3F633_KRYMA</name>
<feature type="domain" description="SH3" evidence="4">
    <location>
        <begin position="1437"/>
        <end position="1498"/>
    </location>
</feature>
<dbReference type="InterPro" id="IPR035899">
    <property type="entry name" value="DBL_dom_sf"/>
</dbReference>
<feature type="compositionally biased region" description="Basic and acidic residues" evidence="3">
    <location>
        <begin position="483"/>
        <end position="543"/>
    </location>
</feature>
<feature type="compositionally biased region" description="Acidic residues" evidence="3">
    <location>
        <begin position="594"/>
        <end position="605"/>
    </location>
</feature>
<evidence type="ECO:0000256" key="1">
    <source>
        <dbReference type="ARBA" id="ARBA00022443"/>
    </source>
</evidence>
<dbReference type="CDD" id="cd01221">
    <property type="entry name" value="PH_ephexin"/>
    <property type="match status" value="1"/>
</dbReference>
<dbReference type="GO" id="GO:0005634">
    <property type="term" value="C:nucleus"/>
    <property type="evidence" value="ECO:0007669"/>
    <property type="project" value="TreeGrafter"/>
</dbReference>
<dbReference type="Gene3D" id="1.20.900.10">
    <property type="entry name" value="Dbl homology (DH) domain"/>
    <property type="match status" value="1"/>
</dbReference>
<feature type="compositionally biased region" description="Basic and acidic residues" evidence="3">
    <location>
        <begin position="45"/>
        <end position="94"/>
    </location>
</feature>
<feature type="compositionally biased region" description="Basic and acidic residues" evidence="3">
    <location>
        <begin position="562"/>
        <end position="591"/>
    </location>
</feature>
<feature type="compositionally biased region" description="Basic and acidic residues" evidence="3">
    <location>
        <begin position="142"/>
        <end position="282"/>
    </location>
</feature>
<dbReference type="InterPro" id="IPR001452">
    <property type="entry name" value="SH3_domain"/>
</dbReference>
<feature type="region of interest" description="Disordered" evidence="3">
    <location>
        <begin position="20"/>
        <end position="848"/>
    </location>
</feature>
<dbReference type="Pfam" id="PF00621">
    <property type="entry name" value="RhoGEF"/>
    <property type="match status" value="1"/>
</dbReference>
<dbReference type="SMART" id="SM00326">
    <property type="entry name" value="SH3"/>
    <property type="match status" value="1"/>
</dbReference>
<reference evidence="7" key="2">
    <citation type="submission" date="2025-09" db="UniProtKB">
        <authorList>
            <consortium name="Ensembl"/>
        </authorList>
    </citation>
    <scope>IDENTIFICATION</scope>
</reference>
<dbReference type="OrthoDB" id="27593at2759"/>
<dbReference type="SUPFAM" id="SSF48065">
    <property type="entry name" value="DBL homology domain (DH-domain)"/>
    <property type="match status" value="1"/>
</dbReference>
<feature type="domain" description="PH" evidence="5">
    <location>
        <begin position="1330"/>
        <end position="1429"/>
    </location>
</feature>
<feature type="compositionally biased region" description="Basic and acidic residues" evidence="3">
    <location>
        <begin position="415"/>
        <end position="475"/>
    </location>
</feature>
<feature type="region of interest" description="Disordered" evidence="3">
    <location>
        <begin position="1026"/>
        <end position="1049"/>
    </location>
</feature>
<evidence type="ECO:0000313" key="8">
    <source>
        <dbReference type="Proteomes" id="UP000264800"/>
    </source>
</evidence>
<dbReference type="InterPro" id="IPR001331">
    <property type="entry name" value="GDS_CDC24_CS"/>
</dbReference>
<sequence>MGSKKAISTIFDTLSNLTIPDYKFHSSGRNSRDPSPASKTTASLEQERVNKQNRRGEVEQQQDIERDRGLDLQVREGEREQNERDRRHEYDRSRNGRLLSNVERVEPEQDMKKRGKKGDTYPRMKNVDRAPERKQMPPSVMEEDRRPTYPPKREEIDNWEKKRQGYRENRDGQNPRQRHPEDARTVKREQYKMSRAEFQDRTGERVDSRDMRDSEAGRKREKMRTDIDETKIYSLQRRPERERYTERNERPQRKEGMKDARNERDIDERELRRDQMKARVREQLIYQFSRNEGISRGKMQRERDQDGQRYRDRDRETKMDRSRRREEDNWQRDDEVSMRAVRQVDREERLRTERKFIDDRRVNTQYRNERRYMETNERQADVGPGKSSRSMSDSSQRPPPQVKSSGERTSAGDIEYYRQDRDIYRERERKTRNAVEERGKERHSESEGGADRSQKQQGRDREETTNSLPEKKRMWLEPQGGKNIKDKNRETYQRQKASRREEEMNVESRSEKGRPGWREKAKPDERNLEQSCYKERHRGRDDYSGDSEGVNEDGDDEVGEIWTEREGKEHLSDSGGGTEERRQGDVQREIMIDTTEESGTEEDGGGEYWACTGNEGGSDPSWKQDIMLSGENTCVTLSSGGNSEDEREDCKLFCEPDVSDEDSTPVSSKSSEGDEREDLTTRNEEVVKNDAQGRKKKPKYVFYETGKSHFWSETTELSPSENDAVGGAETDESNLEKHNQSSDEATHDPRDDQELKSSRNDEQSFLRNQDKESDDSSPRENGLPSGDATEVAQLSEEMRSKSEPQPKGLGEVKRDSKTERLLQHWRENNKGAQGNSVADPHSQDSSERIPLFLDDINIDSMSQEQMDEVRIQMSKVWESKRHSQAPHLKWAKTVVQSILGHSDEQAVDEPNTEPQQDQGVQQFEHYHQQDMIPQRSFDLPIFTVTRDDQQSDPELEEEDLEVELRDDDHSKSWGEVNLRNAFDRLAGQQGNSILFNAAQLYQQYNEAAQNFEILRQTRSDVLSLCEDPNLSPMPSPPPARRPLPPLPVNSAPLSHACSVSSAKTLPLPEVPRPGRRASSPRLSVALTNHSSLWRDLPDVKNNPELGMLTEDQRRLQEVRFEVVTSEASYCRSLDIVVDHFVKSKQLELLLTAQDKNWLFSRLADVRVISRRFLSKLEERVESDIMHFTVCDIIVKQCQRFRIVYVPYLTNQSYQDTTYQKLMNGNPSFKRIVDTLERSPICQRLPLRSFLVLPFQRITRLKLLVQNIVKRTTPGTVEATSAIKALKHLEKMIQESNDSISQMKNIESLLTLNSRVDFECRTLPLISQSRRLVREGLVTQLMDLSLKERNIYMHLFNDYLLISVQKEGGRFTVIDHCPVQELRVENFRVKLLSLQKNVFRLHGTNEPMLLRTESQSDKLRWISAISRSHCELDFSAAEDLAQMQCIRSYVAQQPDELSLEKADVILVHQDTSDNWVEGTKLSDLQRGWVPKSHLEVITNLKAKKHNLSDAYKLTKATAAV</sequence>
<dbReference type="PROSITE" id="PS50003">
    <property type="entry name" value="PH_DOMAIN"/>
    <property type="match status" value="1"/>
</dbReference>
<dbReference type="RefSeq" id="XP_017270828.1">
    <property type="nucleotide sequence ID" value="XM_017415339.3"/>
</dbReference>
<evidence type="ECO:0000259" key="4">
    <source>
        <dbReference type="PROSITE" id="PS50002"/>
    </source>
</evidence>
<dbReference type="PANTHER" id="PTHR12845:SF2">
    <property type="entry name" value="DH DOMAIN-CONTAINING PROTEIN-RELATED"/>
    <property type="match status" value="1"/>
</dbReference>
<evidence type="ECO:0000259" key="6">
    <source>
        <dbReference type="PROSITE" id="PS50010"/>
    </source>
</evidence>
<dbReference type="CTD" id="7984"/>
<dbReference type="CDD" id="cd00160">
    <property type="entry name" value="RhoGEF"/>
    <property type="match status" value="1"/>
</dbReference>
<dbReference type="GO" id="GO:0005737">
    <property type="term" value="C:cytoplasm"/>
    <property type="evidence" value="ECO:0007669"/>
    <property type="project" value="TreeGrafter"/>
</dbReference>
<dbReference type="InterPro" id="IPR047271">
    <property type="entry name" value="Ephexin-like"/>
</dbReference>
<feature type="compositionally biased region" description="Basic and acidic residues" evidence="3">
    <location>
        <begin position="796"/>
        <end position="829"/>
    </location>
</feature>
<dbReference type="GO" id="GO:0005085">
    <property type="term" value="F:guanyl-nucleotide exchange factor activity"/>
    <property type="evidence" value="ECO:0007669"/>
    <property type="project" value="InterPro"/>
</dbReference>
<dbReference type="SMART" id="SM00233">
    <property type="entry name" value="PH"/>
    <property type="match status" value="1"/>
</dbReference>
<dbReference type="PANTHER" id="PTHR12845">
    <property type="entry name" value="GUANINE NUCLEOTIDE EXCHANGE FACTOR"/>
    <property type="match status" value="1"/>
</dbReference>
<feature type="compositionally biased region" description="Acidic residues" evidence="3">
    <location>
        <begin position="549"/>
        <end position="559"/>
    </location>
</feature>
<feature type="compositionally biased region" description="Basic and acidic residues" evidence="3">
    <location>
        <begin position="734"/>
        <end position="778"/>
    </location>
</feature>
<dbReference type="Gene3D" id="2.30.29.30">
    <property type="entry name" value="Pleckstrin-homology domain (PH domain)/Phosphotyrosine-binding domain (PTB)"/>
    <property type="match status" value="1"/>
</dbReference>
<feature type="compositionally biased region" description="Pro residues" evidence="3">
    <location>
        <begin position="1031"/>
        <end position="1047"/>
    </location>
</feature>
<dbReference type="GO" id="GO:0035556">
    <property type="term" value="P:intracellular signal transduction"/>
    <property type="evidence" value="ECO:0007669"/>
    <property type="project" value="InterPro"/>
</dbReference>
<keyword evidence="8" id="KW-1185">Reference proteome</keyword>
<dbReference type="InterPro" id="IPR011993">
    <property type="entry name" value="PH-like_dom_sf"/>
</dbReference>
<feature type="compositionally biased region" description="Polar residues" evidence="3">
    <location>
        <begin position="711"/>
        <end position="721"/>
    </location>
</feature>
<keyword evidence="1 2" id="KW-0728">SH3 domain</keyword>
<evidence type="ECO:0000256" key="2">
    <source>
        <dbReference type="PROSITE-ProRule" id="PRU00192"/>
    </source>
</evidence>
<dbReference type="GeneID" id="108235378"/>
<dbReference type="InterPro" id="IPR047270">
    <property type="entry name" value="PH_ephexin"/>
</dbReference>
<evidence type="ECO:0000313" key="7">
    <source>
        <dbReference type="Ensembl" id="ENSKMAP00000009002.1"/>
    </source>
</evidence>
<dbReference type="OMA" id="DMEGRQE"/>
<protein>
    <submittedName>
        <fullName evidence="7">Trichohyalin-like</fullName>
    </submittedName>
</protein>
<reference evidence="7" key="1">
    <citation type="submission" date="2025-08" db="UniProtKB">
        <authorList>
            <consortium name="Ensembl"/>
        </authorList>
    </citation>
    <scope>IDENTIFICATION</scope>
</reference>
<dbReference type="Gene3D" id="2.30.30.40">
    <property type="entry name" value="SH3 Domains"/>
    <property type="match status" value="1"/>
</dbReference>
<feature type="compositionally biased region" description="Basic and acidic residues" evidence="3">
    <location>
        <begin position="103"/>
        <end position="135"/>
    </location>
</feature>
<dbReference type="SMART" id="SM00325">
    <property type="entry name" value="RhoGEF"/>
    <property type="match status" value="1"/>
</dbReference>
<evidence type="ECO:0000259" key="5">
    <source>
        <dbReference type="PROSITE" id="PS50003"/>
    </source>
</evidence>
<feature type="domain" description="DH" evidence="6">
    <location>
        <begin position="1114"/>
        <end position="1298"/>
    </location>
</feature>
<feature type="compositionally biased region" description="Polar residues" evidence="3">
    <location>
        <begin position="630"/>
        <end position="642"/>
    </location>
</feature>
<proteinExistence type="predicted"/>
<dbReference type="PROSITE" id="PS50010">
    <property type="entry name" value="DH_2"/>
    <property type="match status" value="1"/>
</dbReference>
<organism evidence="7 8">
    <name type="scientific">Kryptolebias marmoratus</name>
    <name type="common">Mangrove killifish</name>
    <name type="synonym">Rivulus marmoratus</name>
    <dbReference type="NCBI Taxonomy" id="37003"/>
    <lineage>
        <taxon>Eukaryota</taxon>
        <taxon>Metazoa</taxon>
        <taxon>Chordata</taxon>
        <taxon>Craniata</taxon>
        <taxon>Vertebrata</taxon>
        <taxon>Euteleostomi</taxon>
        <taxon>Actinopterygii</taxon>
        <taxon>Neopterygii</taxon>
        <taxon>Teleostei</taxon>
        <taxon>Neoteleostei</taxon>
        <taxon>Acanthomorphata</taxon>
        <taxon>Ovalentaria</taxon>
        <taxon>Atherinomorphae</taxon>
        <taxon>Cyprinodontiformes</taxon>
        <taxon>Rivulidae</taxon>
        <taxon>Kryptolebias</taxon>
    </lineage>
</organism>